<keyword evidence="1" id="KW-0732">Signal</keyword>
<evidence type="ECO:0000313" key="2">
    <source>
        <dbReference type="EMBL" id="HAC8900837.1"/>
    </source>
</evidence>
<comment type="caution">
    <text evidence="2">The sequence shown here is derived from an EMBL/GenBank/DDBJ whole genome shotgun (WGS) entry which is preliminary data.</text>
</comment>
<reference evidence="2" key="1">
    <citation type="journal article" date="2018" name="Genome Biol.">
        <title>SKESA: strategic k-mer extension for scrupulous assemblies.</title>
        <authorList>
            <person name="Souvorov A."/>
            <person name="Agarwala R."/>
            <person name="Lipman D.J."/>
        </authorList>
    </citation>
    <scope>NUCLEOTIDE SEQUENCE</scope>
    <source>
        <strain evidence="2">Monophasic variant of S.Typhimurium</strain>
    </source>
</reference>
<protein>
    <submittedName>
        <fullName evidence="2">Uncharacterized protein</fullName>
    </submittedName>
</protein>
<accession>A0A705RU55</accession>
<evidence type="ECO:0000256" key="1">
    <source>
        <dbReference type="SAM" id="SignalP"/>
    </source>
</evidence>
<organism evidence="2">
    <name type="scientific">Salmonella enterica</name>
    <name type="common">Salmonella choleraesuis</name>
    <dbReference type="NCBI Taxonomy" id="28901"/>
    <lineage>
        <taxon>Bacteria</taxon>
        <taxon>Pseudomonadati</taxon>
        <taxon>Pseudomonadota</taxon>
        <taxon>Gammaproteobacteria</taxon>
        <taxon>Enterobacterales</taxon>
        <taxon>Enterobacteriaceae</taxon>
        <taxon>Salmonella</taxon>
    </lineage>
</organism>
<name>A0A705RU55_SALER</name>
<feature type="chain" id="PRO_5027751557" evidence="1">
    <location>
        <begin position="24"/>
        <end position="168"/>
    </location>
</feature>
<feature type="signal peptide" evidence="1">
    <location>
        <begin position="1"/>
        <end position="23"/>
    </location>
</feature>
<reference evidence="2" key="2">
    <citation type="submission" date="2019-01" db="EMBL/GenBank/DDBJ databases">
        <authorList>
            <consortium name="NCBI Pathogen Detection Project"/>
        </authorList>
    </citation>
    <scope>NUCLEOTIDE SEQUENCE</scope>
    <source>
        <strain evidence="2">Monophasic variant of S.Typhimurium</strain>
    </source>
</reference>
<gene>
    <name evidence="2" type="ORF">G0I98_19625</name>
</gene>
<proteinExistence type="predicted"/>
<sequence length="168" mass="18629">MKLYKSLYSFLLMSSFLPLSAMAGSTVWTVGGEQGWREISATNDDGYTINFSCDAGAREGSEDHIAGRNLYVSGGKENADFSTRDTISRKADVITLIVGPDSFNIGTQNTAPNRREWYSFWKSASATKEKNMDVYIGSRRITSFSLDGISSIYKEAKNDRCLKQDDGE</sequence>
<dbReference type="EMBL" id="DAAMZP010000018">
    <property type="protein sequence ID" value="HAC8900837.1"/>
    <property type="molecule type" value="Genomic_DNA"/>
</dbReference>
<dbReference type="AlphaFoldDB" id="A0A705RU55"/>